<sequence length="306" mass="36050">MRVLLFKQKLYPYYYTIKEYYTVQLIIYSAHCCQQYFDDSCTVNTNLDGCDIAQIFCMKYKFEQCKSDRKKKLNTCLERICAYSPALPFNLLKKEVFELKDVLTIIMLLIQLVLLYLRIQMLVKMLILLMAVHLIQIIILVSGLMINVIQKLTKLHQLLLLIIRNAIHICHIVQLDKKEDTLINKVIFRSVCNGKILKNEYYQAFKHFNKVIRITQSKRFALRIMKIKNAFGMSIQINAFKNSNIDFCGNILFLSRKNNVMIEIINVININIFLYLRYDCCLNVKQIGYNFCNVMICEDCQKMGGY</sequence>
<dbReference type="EMBL" id="CAJJDO010000175">
    <property type="protein sequence ID" value="CAD8213209.1"/>
    <property type="molecule type" value="Genomic_DNA"/>
</dbReference>
<evidence type="ECO:0000313" key="3">
    <source>
        <dbReference type="Proteomes" id="UP000689195"/>
    </source>
</evidence>
<proteinExistence type="predicted"/>
<evidence type="ECO:0008006" key="4">
    <source>
        <dbReference type="Google" id="ProtNLM"/>
    </source>
</evidence>
<keyword evidence="1" id="KW-0472">Membrane</keyword>
<evidence type="ECO:0000313" key="2">
    <source>
        <dbReference type="EMBL" id="CAD8213209.1"/>
    </source>
</evidence>
<feature type="transmembrane region" description="Helical" evidence="1">
    <location>
        <begin position="125"/>
        <end position="149"/>
    </location>
</feature>
<accession>A0A8S1YHK8</accession>
<dbReference type="Proteomes" id="UP000689195">
    <property type="component" value="Unassembled WGS sequence"/>
</dbReference>
<keyword evidence="1" id="KW-1133">Transmembrane helix</keyword>
<gene>
    <name evidence="2" type="ORF">PPENT_87.1.T1750031</name>
</gene>
<organism evidence="2 3">
    <name type="scientific">Paramecium pentaurelia</name>
    <dbReference type="NCBI Taxonomy" id="43138"/>
    <lineage>
        <taxon>Eukaryota</taxon>
        <taxon>Sar</taxon>
        <taxon>Alveolata</taxon>
        <taxon>Ciliophora</taxon>
        <taxon>Intramacronucleata</taxon>
        <taxon>Oligohymenophorea</taxon>
        <taxon>Peniculida</taxon>
        <taxon>Parameciidae</taxon>
        <taxon>Paramecium</taxon>
    </lineage>
</organism>
<keyword evidence="1" id="KW-0812">Transmembrane</keyword>
<evidence type="ECO:0000256" key="1">
    <source>
        <dbReference type="SAM" id="Phobius"/>
    </source>
</evidence>
<name>A0A8S1YHK8_9CILI</name>
<feature type="transmembrane region" description="Helical" evidence="1">
    <location>
        <begin position="102"/>
        <end position="119"/>
    </location>
</feature>
<dbReference type="AlphaFoldDB" id="A0A8S1YHK8"/>
<comment type="caution">
    <text evidence="2">The sequence shown here is derived from an EMBL/GenBank/DDBJ whole genome shotgun (WGS) entry which is preliminary data.</text>
</comment>
<keyword evidence="3" id="KW-1185">Reference proteome</keyword>
<protein>
    <recommendedName>
        <fullName evidence="4">Transmembrane protein</fullName>
    </recommendedName>
</protein>
<reference evidence="2" key="1">
    <citation type="submission" date="2021-01" db="EMBL/GenBank/DDBJ databases">
        <authorList>
            <consortium name="Genoscope - CEA"/>
            <person name="William W."/>
        </authorList>
    </citation>
    <scope>NUCLEOTIDE SEQUENCE</scope>
</reference>